<gene>
    <name evidence="3" type="ORF">QO012_002973</name>
</gene>
<evidence type="ECO:0000313" key="3">
    <source>
        <dbReference type="EMBL" id="MDQ0448464.1"/>
    </source>
</evidence>
<evidence type="ECO:0000256" key="1">
    <source>
        <dbReference type="SAM" id="Coils"/>
    </source>
</evidence>
<dbReference type="PANTHER" id="PTHR41259:SF1">
    <property type="entry name" value="DOUBLE-STRAND BREAK REPAIR RAD50 ATPASE, PUTATIVE-RELATED"/>
    <property type="match status" value="1"/>
</dbReference>
<dbReference type="InterPro" id="IPR038734">
    <property type="entry name" value="YhaN_AAA"/>
</dbReference>
<evidence type="ECO:0000313" key="4">
    <source>
        <dbReference type="Proteomes" id="UP001231124"/>
    </source>
</evidence>
<keyword evidence="4" id="KW-1185">Reference proteome</keyword>
<dbReference type="Gene3D" id="3.40.50.300">
    <property type="entry name" value="P-loop containing nucleotide triphosphate hydrolases"/>
    <property type="match status" value="2"/>
</dbReference>
<name>A0ABU0I1I3_9HYPH</name>
<dbReference type="InterPro" id="IPR027417">
    <property type="entry name" value="P-loop_NTPase"/>
</dbReference>
<feature type="coiled-coil region" evidence="1">
    <location>
        <begin position="593"/>
        <end position="623"/>
    </location>
</feature>
<feature type="coiled-coil region" evidence="1">
    <location>
        <begin position="490"/>
        <end position="524"/>
    </location>
</feature>
<dbReference type="RefSeq" id="WP_238202467.1">
    <property type="nucleotide sequence ID" value="NZ_BPQE01000011.1"/>
</dbReference>
<protein>
    <submittedName>
        <fullName evidence="3">Uncharacterized protein YhaN</fullName>
    </submittedName>
</protein>
<dbReference type="SUPFAM" id="SSF52540">
    <property type="entry name" value="P-loop containing nucleoside triphosphate hydrolases"/>
    <property type="match status" value="1"/>
</dbReference>
<dbReference type="EMBL" id="JAUSVP010000008">
    <property type="protein sequence ID" value="MDQ0448464.1"/>
    <property type="molecule type" value="Genomic_DNA"/>
</dbReference>
<dbReference type="Pfam" id="PF13514">
    <property type="entry name" value="AAA_27"/>
    <property type="match status" value="1"/>
</dbReference>
<proteinExistence type="predicted"/>
<dbReference type="PANTHER" id="PTHR41259">
    <property type="entry name" value="DOUBLE-STRAND BREAK REPAIR RAD50 ATPASE, PUTATIVE-RELATED"/>
    <property type="match status" value="1"/>
</dbReference>
<sequence>MRLLSLNLERYGAFTDRVLGFRPDARLHVVLGANEAGKSTALSAVTDLLFGFGKSTPYAFLHDMPLMRVGAEIARADGQRLVFRRRKGNLRTLIDADEAPLPDDALAPYLGGLTRPVFCRAFGLDAEALRRGGREMVEVEGEVGASLFAAGSGLRGLTELQAQLDGEAEAIFTPRKAGHRSFYQALDRWQEARKAERDSGVSTAEWRALNDGIAAAAADLDALRTERGRIAAGRARLERLKRVGPVLAEIDALEARLAEEPEAVEADAAWIARLGAALAESRAAEADALRATAALARARAEVEALPPVAPLAGRAEEILEAFRGIDRYEKDGTDLTRLAGEADRAARDLDRLCARVGLGDRDALAGSLPTDAARARIERLLREGRTLDAAEVQAAREADAALAERDRLVREGEAAGPMIDPAPLRDLLRPFARLRETIARHREFEDGVRRAGDLLRDRAGRLSPPVTDPAALARTPLPSAEAVGRFQTLFDEAERERGRTADRVKAARRRAAEIQSRLEEREADAAVPTQERLDALRAARAAAFAPLRDALLSGEAALPEALVGFERAVEAADRFADARAADAGRVAAHAADQRRHAAALAEVEEEAAALTEAEAEIAQAEAAWRKAWQVAGIRPGPPVEMARWLVEAQAVIGAEQDLAEERISRDRLARDIAAAAGPLADLAERSGLAVLPGLDPAALLDGLERHVADLATRWEAGREATGRLAAAHFAVERQEAARAETEARRAAWRAAWNEVLGLLALPGGAGLDEAEGALAAWREVPDALARHTELTRRVRGLGRDRDTFHAAVAGLVADLAPDLAAMSPGAGIRTLHARLQAAQAEAVRRTELTRLAEGAGHAADEAGRDAVAARDRLTRLLAERLPGAGETSLEDLAALHARLDGRARLRADLARLRTRDLATAGDGLPEAELRAGLAETPPEAIEAGLARLAAEAEEIEERSRVVYSDRERDLAKRAELEGGTGAELALAERKGAEAQMQDSARSWAVLRLAGLMLGAAVAKHRAGQQDPLITRAGALFTRLTGGAFDGLAQSYDEDDTPRLVGRRASGTGGGGLVSIEAMSEGTRDQLYLALRLAHLEDYAGRAEPAPFIGDDLFSTFDDARTAHGLEALAAIGGAVQPILFTHHRHVAEIAQARLGAAVDVLTL</sequence>
<comment type="caution">
    <text evidence="3">The sequence shown here is derived from an EMBL/GenBank/DDBJ whole genome shotgun (WGS) entry which is preliminary data.</text>
</comment>
<dbReference type="Proteomes" id="UP001231124">
    <property type="component" value="Unassembled WGS sequence"/>
</dbReference>
<organism evidence="3 4">
    <name type="scientific">Methylobacterium aerolatum</name>
    <dbReference type="NCBI Taxonomy" id="418708"/>
    <lineage>
        <taxon>Bacteria</taxon>
        <taxon>Pseudomonadati</taxon>
        <taxon>Pseudomonadota</taxon>
        <taxon>Alphaproteobacteria</taxon>
        <taxon>Hyphomicrobiales</taxon>
        <taxon>Methylobacteriaceae</taxon>
        <taxon>Methylobacterium</taxon>
    </lineage>
</organism>
<feature type="domain" description="YhaN AAA" evidence="2">
    <location>
        <begin position="1"/>
        <end position="206"/>
    </location>
</feature>
<reference evidence="3 4" key="1">
    <citation type="submission" date="2023-07" db="EMBL/GenBank/DDBJ databases">
        <title>Genomic Encyclopedia of Type Strains, Phase IV (KMG-IV): sequencing the most valuable type-strain genomes for metagenomic binning, comparative biology and taxonomic classification.</title>
        <authorList>
            <person name="Goeker M."/>
        </authorList>
    </citation>
    <scope>NUCLEOTIDE SEQUENCE [LARGE SCALE GENOMIC DNA]</scope>
    <source>
        <strain evidence="3 4">DSM 19013</strain>
    </source>
</reference>
<keyword evidence="1" id="KW-0175">Coiled coil</keyword>
<accession>A0ABU0I1I3</accession>
<evidence type="ECO:0000259" key="2">
    <source>
        <dbReference type="Pfam" id="PF13514"/>
    </source>
</evidence>